<reference evidence="1 2" key="1">
    <citation type="submission" date="2019-04" db="EMBL/GenBank/DDBJ databases">
        <title>Herbidospora sp. NEAU-GS14.nov., a novel actinomycete isolated from soil.</title>
        <authorList>
            <person name="Han L."/>
        </authorList>
    </citation>
    <scope>NUCLEOTIDE SEQUENCE [LARGE SCALE GENOMIC DNA]</scope>
    <source>
        <strain evidence="1 2">NEAU-GS14</strain>
    </source>
</reference>
<dbReference type="AlphaFoldDB" id="A0A4V5UYF7"/>
<dbReference type="RefSeq" id="WP_170991171.1">
    <property type="nucleotide sequence ID" value="NZ_SZQA01000033.1"/>
</dbReference>
<protein>
    <recommendedName>
        <fullName evidence="3">MerR family transcriptional regulator</fullName>
    </recommendedName>
</protein>
<comment type="caution">
    <text evidence="1">The sequence shown here is derived from an EMBL/GenBank/DDBJ whole genome shotgun (WGS) entry which is preliminary data.</text>
</comment>
<sequence>MDEIKSRMVLEDHTYMVNGRPLVLYRIGVLASMLGRESVTMRKLERLGYIPKTPYTLKHEKRLGAIRLYSEEMILGLVNLAREEKILIQYGIPIYKTRFRERAKELFDQLLINQSGDVDLTGQAA</sequence>
<dbReference type="EMBL" id="SZQA01000033">
    <property type="protein sequence ID" value="TKK84673.1"/>
    <property type="molecule type" value="Genomic_DNA"/>
</dbReference>
<keyword evidence="2" id="KW-1185">Reference proteome</keyword>
<organism evidence="1 2">
    <name type="scientific">Herbidospora galbida</name>
    <dbReference type="NCBI Taxonomy" id="2575442"/>
    <lineage>
        <taxon>Bacteria</taxon>
        <taxon>Bacillati</taxon>
        <taxon>Actinomycetota</taxon>
        <taxon>Actinomycetes</taxon>
        <taxon>Streptosporangiales</taxon>
        <taxon>Streptosporangiaceae</taxon>
        <taxon>Herbidospora</taxon>
    </lineage>
</organism>
<gene>
    <name evidence="1" type="ORF">FDA94_29100</name>
</gene>
<accession>A0A4V5UYF7</accession>
<proteinExistence type="predicted"/>
<evidence type="ECO:0008006" key="3">
    <source>
        <dbReference type="Google" id="ProtNLM"/>
    </source>
</evidence>
<evidence type="ECO:0000313" key="1">
    <source>
        <dbReference type="EMBL" id="TKK84673.1"/>
    </source>
</evidence>
<name>A0A4V5UYF7_9ACTN</name>
<dbReference type="Proteomes" id="UP000308705">
    <property type="component" value="Unassembled WGS sequence"/>
</dbReference>
<evidence type="ECO:0000313" key="2">
    <source>
        <dbReference type="Proteomes" id="UP000308705"/>
    </source>
</evidence>